<gene>
    <name evidence="1" type="ORF">D3P96_07665</name>
</gene>
<accession>A0A3P2RI85</accession>
<evidence type="ECO:0000313" key="2">
    <source>
        <dbReference type="Proteomes" id="UP000275836"/>
    </source>
</evidence>
<organism evidence="1 2">
    <name type="scientific">Weissella viridescens</name>
    <name type="common">Lactobacillus viridescens</name>
    <dbReference type="NCBI Taxonomy" id="1629"/>
    <lineage>
        <taxon>Bacteria</taxon>
        <taxon>Bacillati</taxon>
        <taxon>Bacillota</taxon>
        <taxon>Bacilli</taxon>
        <taxon>Lactobacillales</taxon>
        <taxon>Lactobacillaceae</taxon>
        <taxon>Weissella</taxon>
    </lineage>
</organism>
<proteinExistence type="predicted"/>
<comment type="caution">
    <text evidence="1">The sequence shown here is derived from an EMBL/GenBank/DDBJ whole genome shotgun (WGS) entry which is preliminary data.</text>
</comment>
<dbReference type="OrthoDB" id="2318276at2"/>
<evidence type="ECO:0000313" key="1">
    <source>
        <dbReference type="EMBL" id="RRG17422.1"/>
    </source>
</evidence>
<reference evidence="1 2" key="1">
    <citation type="submission" date="2018-10" db="EMBL/GenBank/DDBJ databases">
        <title>Draft genome sequence of Weissella viridescens UCO-SMC3.</title>
        <authorList>
            <person name="Garcia-Cancino A."/>
            <person name="Espinoza-Monje M."/>
            <person name="Albarracin L."/>
            <person name="Garcia-Castillo V."/>
            <person name="Campos-Martin J."/>
            <person name="Nakano Y."/>
            <person name="Guitierrez-Zamorano C."/>
            <person name="Ikeda-Ohtsubo W."/>
            <person name="Morita H."/>
            <person name="Kitazawa H."/>
            <person name="Villena J."/>
        </authorList>
    </citation>
    <scope>NUCLEOTIDE SEQUENCE [LARGE SCALE GENOMIC DNA]</scope>
    <source>
        <strain evidence="1 2">UCO-SMC3</strain>
    </source>
</reference>
<dbReference type="EMBL" id="RHGY01000010">
    <property type="protein sequence ID" value="RRG17422.1"/>
    <property type="molecule type" value="Genomic_DNA"/>
</dbReference>
<sequence>MKKKIIALSMLVGLGMALGTIMIQRHYQEKQEVKTVSDQYYAAAKKENQKSGVKDYLKPAAPDNSDITIYRSKQNNKYYFIKSKEVGIDTKSPIVVNRKGQLLGKSVYIPSYDTKKIKYKPYVHYYEVDLSKNNHSVTLVDHKKIEGHIGSKVYESHKYNVKHAVKSRREITQSQISKNPHLLNAAIIYYGYSEISQSIGRWNELAESSSGWKVYIDKNGRHLAYENRHAKQSDLKLRPNEYRIQGNQVTYESFIVHSNGEVMKKTVSLQTILNYVNRDQDRVAEVYKMEHEISIENLK</sequence>
<protein>
    <submittedName>
        <fullName evidence="1">Uncharacterized protein</fullName>
    </submittedName>
</protein>
<dbReference type="RefSeq" id="WP_124943769.1">
    <property type="nucleotide sequence ID" value="NZ_RHGY01000010.1"/>
</dbReference>
<name>A0A3P2RI85_WEIVI</name>
<dbReference type="Proteomes" id="UP000275836">
    <property type="component" value="Unassembled WGS sequence"/>
</dbReference>
<dbReference type="AlphaFoldDB" id="A0A3P2RI85"/>